<sequence>MSADAGSTSDVGQYAMEQYREQQQGGGGFAGLLTLGVGQVVAAAKALAAATEAQALSVDPHVVDAMLKKLTDMQDALDQAVGRAHVLSANTPLGGGYAEEIGRVNRQLGEQAITGVIPDMVAAIEDLKTQIEKSRASYQNVDEAKGKTFDNL</sequence>
<comment type="caution">
    <text evidence="1">The sequence shown here is derived from an EMBL/GenBank/DDBJ whole genome shotgun (WGS) entry which is preliminary data.</text>
</comment>
<gene>
    <name evidence="1" type="ORF">GCM10010185_53270</name>
</gene>
<reference evidence="1" key="1">
    <citation type="journal article" date="2014" name="Int. J. Syst. Evol. Microbiol.">
        <title>Complete genome sequence of Corynebacterium casei LMG S-19264T (=DSM 44701T), isolated from a smear-ripened cheese.</title>
        <authorList>
            <consortium name="US DOE Joint Genome Institute (JGI-PGF)"/>
            <person name="Walter F."/>
            <person name="Albersmeier A."/>
            <person name="Kalinowski J."/>
            <person name="Ruckert C."/>
        </authorList>
    </citation>
    <scope>NUCLEOTIDE SEQUENCE</scope>
    <source>
        <strain evidence="1">JCM 3313</strain>
    </source>
</reference>
<name>A0A918ARK9_9PSEU</name>
<proteinExistence type="predicted"/>
<protein>
    <submittedName>
        <fullName evidence="1">Uncharacterized protein</fullName>
    </submittedName>
</protein>
<dbReference type="AlphaFoldDB" id="A0A918ARK9"/>
<organism evidence="1 2">
    <name type="scientific">Saccharothrix coeruleofusca</name>
    <dbReference type="NCBI Taxonomy" id="33919"/>
    <lineage>
        <taxon>Bacteria</taxon>
        <taxon>Bacillati</taxon>
        <taxon>Actinomycetota</taxon>
        <taxon>Actinomycetes</taxon>
        <taxon>Pseudonocardiales</taxon>
        <taxon>Pseudonocardiaceae</taxon>
        <taxon>Saccharothrix</taxon>
    </lineage>
</organism>
<accession>A0A918ARK9</accession>
<dbReference type="EMBL" id="BMRG01000013">
    <property type="protein sequence ID" value="GGP73144.1"/>
    <property type="molecule type" value="Genomic_DNA"/>
</dbReference>
<reference evidence="1" key="2">
    <citation type="submission" date="2020-09" db="EMBL/GenBank/DDBJ databases">
        <authorList>
            <person name="Sun Q."/>
            <person name="Ohkuma M."/>
        </authorList>
    </citation>
    <scope>NUCLEOTIDE SEQUENCE</scope>
    <source>
        <strain evidence="1">JCM 3313</strain>
    </source>
</reference>
<dbReference type="RefSeq" id="WP_189226046.1">
    <property type="nucleotide sequence ID" value="NZ_BMRG01000013.1"/>
</dbReference>
<evidence type="ECO:0000313" key="2">
    <source>
        <dbReference type="Proteomes" id="UP000639606"/>
    </source>
</evidence>
<keyword evidence="2" id="KW-1185">Reference proteome</keyword>
<evidence type="ECO:0000313" key="1">
    <source>
        <dbReference type="EMBL" id="GGP73144.1"/>
    </source>
</evidence>
<dbReference type="Proteomes" id="UP000639606">
    <property type="component" value="Unassembled WGS sequence"/>
</dbReference>